<dbReference type="Pfam" id="PF01715">
    <property type="entry name" value="IPPT"/>
    <property type="match status" value="1"/>
</dbReference>
<reference evidence="5" key="1">
    <citation type="journal article" date="2013" name="Environ. Microbiol.">
        <title>Microbiota from the distal guts of lean and obese adolescents exhibit partial functional redundancy besides clear differences in community structure.</title>
        <authorList>
            <person name="Ferrer M."/>
            <person name="Ruiz A."/>
            <person name="Lanza F."/>
            <person name="Haange S.B."/>
            <person name="Oberbach A."/>
            <person name="Till H."/>
            <person name="Bargiela R."/>
            <person name="Campoy C."/>
            <person name="Segura M.T."/>
            <person name="Richter M."/>
            <person name="von Bergen M."/>
            <person name="Seifert J."/>
            <person name="Suarez A."/>
        </authorList>
    </citation>
    <scope>NUCLEOTIDE SEQUENCE</scope>
</reference>
<evidence type="ECO:0000313" key="5">
    <source>
        <dbReference type="EMBL" id="EKC78103.1"/>
    </source>
</evidence>
<proteinExistence type="inferred from homology"/>
<keyword evidence="2 5" id="KW-0808">Transferase</keyword>
<evidence type="ECO:0000256" key="1">
    <source>
        <dbReference type="ARBA" id="ARBA00005842"/>
    </source>
</evidence>
<protein>
    <submittedName>
        <fullName evidence="5">tRNA isopentenyltransferase</fullName>
        <ecNumber evidence="5">2.5.1.75</ecNumber>
    </submittedName>
</protein>
<dbReference type="PANTHER" id="PTHR11088:SF60">
    <property type="entry name" value="TRNA DIMETHYLALLYLTRANSFERASE"/>
    <property type="match status" value="1"/>
</dbReference>
<comment type="caution">
    <text evidence="5">The sequence shown here is derived from an EMBL/GenBank/DDBJ whole genome shotgun (WGS) entry which is preliminary data.</text>
</comment>
<dbReference type="EMBL" id="AJWY01002535">
    <property type="protein sequence ID" value="EKC78103.1"/>
    <property type="molecule type" value="Genomic_DNA"/>
</dbReference>
<dbReference type="GO" id="GO:0052381">
    <property type="term" value="F:tRNA dimethylallyltransferase activity"/>
    <property type="evidence" value="ECO:0007669"/>
    <property type="project" value="UniProtKB-EC"/>
</dbReference>
<feature type="non-terminal residue" evidence="5">
    <location>
        <position position="1"/>
    </location>
</feature>
<dbReference type="AlphaFoldDB" id="K1U7C2"/>
<dbReference type="GO" id="GO:0006400">
    <property type="term" value="P:tRNA modification"/>
    <property type="evidence" value="ECO:0007669"/>
    <property type="project" value="TreeGrafter"/>
</dbReference>
<organism evidence="5">
    <name type="scientific">human gut metagenome</name>
    <dbReference type="NCBI Taxonomy" id="408170"/>
    <lineage>
        <taxon>unclassified sequences</taxon>
        <taxon>metagenomes</taxon>
        <taxon>organismal metagenomes</taxon>
    </lineage>
</organism>
<dbReference type="GO" id="GO:0005524">
    <property type="term" value="F:ATP binding"/>
    <property type="evidence" value="ECO:0007669"/>
    <property type="project" value="UniProtKB-KW"/>
</dbReference>
<evidence type="ECO:0000256" key="2">
    <source>
        <dbReference type="ARBA" id="ARBA00022679"/>
    </source>
</evidence>
<dbReference type="Gene3D" id="3.40.50.300">
    <property type="entry name" value="P-loop containing nucleotide triphosphate hydrolases"/>
    <property type="match status" value="1"/>
</dbReference>
<comment type="similarity">
    <text evidence="1">Belongs to the IPP transferase family.</text>
</comment>
<dbReference type="PANTHER" id="PTHR11088">
    <property type="entry name" value="TRNA DIMETHYLALLYLTRANSFERASE"/>
    <property type="match status" value="1"/>
</dbReference>
<keyword evidence="3" id="KW-0547">Nucleotide-binding</keyword>
<dbReference type="InterPro" id="IPR039657">
    <property type="entry name" value="Dimethylallyltransferase"/>
</dbReference>
<sequence length="134" mass="15855">YSSLRTGRQRTRPFAVTKIGIDLPRPELYARIDRRVELMVGEGLEEEARRLYPFRHLTALQTVGYREFFEYFDGRITRDEAIELIKRNSRRYAKRQLTWFRRDPAIRWFAPNDDRAILDYIDSTAAVPAASGKE</sequence>
<dbReference type="InterPro" id="IPR027417">
    <property type="entry name" value="P-loop_NTPase"/>
</dbReference>
<accession>K1U7C2</accession>
<evidence type="ECO:0000256" key="4">
    <source>
        <dbReference type="ARBA" id="ARBA00022840"/>
    </source>
</evidence>
<gene>
    <name evidence="5" type="ORF">LEA_03826</name>
</gene>
<evidence type="ECO:0000256" key="3">
    <source>
        <dbReference type="ARBA" id="ARBA00022741"/>
    </source>
</evidence>
<dbReference type="EC" id="2.5.1.75" evidence="5"/>
<name>K1U7C2_9ZZZZ</name>
<keyword evidence="4" id="KW-0067">ATP-binding</keyword>